<feature type="compositionally biased region" description="Gly residues" evidence="5">
    <location>
        <begin position="655"/>
        <end position="666"/>
    </location>
</feature>
<dbReference type="SUPFAM" id="SSF88946">
    <property type="entry name" value="Sigma2 domain of RNA polymerase sigma factors"/>
    <property type="match status" value="1"/>
</dbReference>
<feature type="compositionally biased region" description="Basic and acidic residues" evidence="5">
    <location>
        <begin position="8"/>
        <end position="21"/>
    </location>
</feature>
<evidence type="ECO:0000256" key="1">
    <source>
        <dbReference type="ARBA" id="ARBA00010641"/>
    </source>
</evidence>
<comment type="similarity">
    <text evidence="1">Belongs to the sigma-70 factor family. ECF subfamily.</text>
</comment>
<feature type="compositionally biased region" description="Low complexity" evidence="5">
    <location>
        <begin position="439"/>
        <end position="451"/>
    </location>
</feature>
<sequence>MSQLTSSHEAKNHDNTESQEHLSDSELLAKFIRLKSESAFAALVERYGSLVYSVAIRTVRHRQSAEDVTQATFLVLARDAGKVRKSEALAAWLHGVAQRIARKALRRKSKELVSDTVERIPKSSETLEEIQSIHEQKVLDEELQGLPPQYRDALILHFLEGLTYDQTADRLGVTLGVVEGRIKRGKRELRLRLTRRGVGLMTALAAMSWSQEAAAAVVRPELIQTITSTGLAVSQGTAFPGACSPEAVYLAGKEVAMISTAKLALVVCSLTIAVGTGWATHASLASDVTSSGDPFGTVVEKKSQADALDVNSGGFAAIDSTVTQSSTENQDPFGVAADVSAAVDDPIVNLSADVFDSAADAARRLALQKVIVILRDVERTLESEKKPDLDELKKIMNEMEMQDLIMDLESPAGELEDSTDASRAGSGIADQGGASGMFSSSPSDAAAAGASEVPVDSPIAVERDQSPQEERILQLLGETTNLEFPGSPLSDVTAFLSEHNNIPVYIDQKALGDEGLSADDPISINIQNVPLSTGLKLMLEPLDLTYLVKDDLLYITTKYSAEEEYVTRVYDVRSLNIQDPETLADVLLNTVGDISWSHHGGGGDLSFLNGSVIIRQTHAVHDEIETLLNQLAKQIRSNPNFPDWPVHDRPEPGSLNGGFGGMMGGG</sequence>
<proteinExistence type="inferred from homology"/>
<dbReference type="GO" id="GO:0003677">
    <property type="term" value="F:DNA binding"/>
    <property type="evidence" value="ECO:0007669"/>
    <property type="project" value="InterPro"/>
</dbReference>
<dbReference type="PANTHER" id="PTHR43133">
    <property type="entry name" value="RNA POLYMERASE ECF-TYPE SIGMA FACTO"/>
    <property type="match status" value="1"/>
</dbReference>
<evidence type="ECO:0000256" key="5">
    <source>
        <dbReference type="SAM" id="MobiDB-lite"/>
    </source>
</evidence>
<keyword evidence="4" id="KW-0804">Transcription</keyword>
<keyword evidence="2" id="KW-0805">Transcription regulation</keyword>
<accession>A0A5C5V0S6</accession>
<dbReference type="InterPro" id="IPR013324">
    <property type="entry name" value="RNA_pol_sigma_r3/r4-like"/>
</dbReference>
<dbReference type="PANTHER" id="PTHR43133:SF51">
    <property type="entry name" value="RNA POLYMERASE SIGMA FACTOR"/>
    <property type="match status" value="1"/>
</dbReference>
<dbReference type="InterPro" id="IPR014284">
    <property type="entry name" value="RNA_pol_sigma-70_dom"/>
</dbReference>
<keyword evidence="9" id="KW-1185">Reference proteome</keyword>
<feature type="region of interest" description="Disordered" evidence="5">
    <location>
        <begin position="640"/>
        <end position="666"/>
    </location>
</feature>
<evidence type="ECO:0000256" key="3">
    <source>
        <dbReference type="ARBA" id="ARBA00023082"/>
    </source>
</evidence>
<dbReference type="SUPFAM" id="SSF88659">
    <property type="entry name" value="Sigma3 and sigma4 domains of RNA polymerase sigma factors"/>
    <property type="match status" value="1"/>
</dbReference>
<feature type="region of interest" description="Disordered" evidence="5">
    <location>
        <begin position="413"/>
        <end position="453"/>
    </location>
</feature>
<evidence type="ECO:0000256" key="4">
    <source>
        <dbReference type="ARBA" id="ARBA00023163"/>
    </source>
</evidence>
<dbReference type="Pfam" id="PF04542">
    <property type="entry name" value="Sigma70_r2"/>
    <property type="match status" value="1"/>
</dbReference>
<dbReference type="Gene3D" id="1.10.10.10">
    <property type="entry name" value="Winged helix-like DNA-binding domain superfamily/Winged helix DNA-binding domain"/>
    <property type="match status" value="1"/>
</dbReference>
<dbReference type="InterPro" id="IPR007627">
    <property type="entry name" value="RNA_pol_sigma70_r2"/>
</dbReference>
<dbReference type="OrthoDB" id="291047at2"/>
<evidence type="ECO:0000313" key="9">
    <source>
        <dbReference type="Proteomes" id="UP000317243"/>
    </source>
</evidence>
<dbReference type="InterPro" id="IPR036388">
    <property type="entry name" value="WH-like_DNA-bd_sf"/>
</dbReference>
<dbReference type="AlphaFoldDB" id="A0A5C5V0S6"/>
<comment type="caution">
    <text evidence="8">The sequence shown here is derived from an EMBL/GenBank/DDBJ whole genome shotgun (WGS) entry which is preliminary data.</text>
</comment>
<feature type="region of interest" description="Disordered" evidence="5">
    <location>
        <begin position="1"/>
        <end position="21"/>
    </location>
</feature>
<name>A0A5C5V0S6_9PLAN</name>
<keyword evidence="3" id="KW-0731">Sigma factor</keyword>
<feature type="domain" description="RNA polymerase sigma factor 70 region 4 type 2" evidence="7">
    <location>
        <begin position="139"/>
        <end position="189"/>
    </location>
</feature>
<evidence type="ECO:0000259" key="6">
    <source>
        <dbReference type="Pfam" id="PF04542"/>
    </source>
</evidence>
<dbReference type="RefSeq" id="WP_146512620.1">
    <property type="nucleotide sequence ID" value="NZ_SIHI01000093.1"/>
</dbReference>
<dbReference type="NCBIfam" id="TIGR02937">
    <property type="entry name" value="sigma70-ECF"/>
    <property type="match status" value="1"/>
</dbReference>
<dbReference type="InterPro" id="IPR039425">
    <property type="entry name" value="RNA_pol_sigma-70-like"/>
</dbReference>
<evidence type="ECO:0000313" key="8">
    <source>
        <dbReference type="EMBL" id="TWT31335.1"/>
    </source>
</evidence>
<dbReference type="GO" id="GO:0016987">
    <property type="term" value="F:sigma factor activity"/>
    <property type="evidence" value="ECO:0007669"/>
    <property type="project" value="UniProtKB-KW"/>
</dbReference>
<reference evidence="8 9" key="1">
    <citation type="submission" date="2019-02" db="EMBL/GenBank/DDBJ databases">
        <title>Deep-cultivation of Planctomycetes and their phenomic and genomic characterization uncovers novel biology.</title>
        <authorList>
            <person name="Wiegand S."/>
            <person name="Jogler M."/>
            <person name="Boedeker C."/>
            <person name="Pinto D."/>
            <person name="Vollmers J."/>
            <person name="Rivas-Marin E."/>
            <person name="Kohn T."/>
            <person name="Peeters S.H."/>
            <person name="Heuer A."/>
            <person name="Rast P."/>
            <person name="Oberbeckmann S."/>
            <person name="Bunk B."/>
            <person name="Jeske O."/>
            <person name="Meyerdierks A."/>
            <person name="Storesund J.E."/>
            <person name="Kallscheuer N."/>
            <person name="Luecker S."/>
            <person name="Lage O.M."/>
            <person name="Pohl T."/>
            <person name="Merkel B.J."/>
            <person name="Hornburger P."/>
            <person name="Mueller R.-W."/>
            <person name="Bruemmer F."/>
            <person name="Labrenz M."/>
            <person name="Spormann A.M."/>
            <person name="Op Den Camp H."/>
            <person name="Overmann J."/>
            <person name="Amann R."/>
            <person name="Jetten M.S.M."/>
            <person name="Mascher T."/>
            <person name="Medema M.H."/>
            <person name="Devos D.P."/>
            <person name="Kaster A.-K."/>
            <person name="Ovreas L."/>
            <person name="Rohde M."/>
            <person name="Galperin M.Y."/>
            <person name="Jogler C."/>
        </authorList>
    </citation>
    <scope>NUCLEOTIDE SEQUENCE [LARGE SCALE GENOMIC DNA]</scope>
    <source>
        <strain evidence="8 9">KOR42</strain>
    </source>
</reference>
<protein>
    <submittedName>
        <fullName evidence="8">ECF RNA polymerase sigma factor SigE</fullName>
    </submittedName>
</protein>
<evidence type="ECO:0000259" key="7">
    <source>
        <dbReference type="Pfam" id="PF08281"/>
    </source>
</evidence>
<dbReference type="InterPro" id="IPR013249">
    <property type="entry name" value="RNA_pol_sigma70_r4_t2"/>
</dbReference>
<dbReference type="Gene3D" id="1.10.1740.10">
    <property type="match status" value="1"/>
</dbReference>
<dbReference type="Pfam" id="PF08281">
    <property type="entry name" value="Sigma70_r4_2"/>
    <property type="match status" value="1"/>
</dbReference>
<evidence type="ECO:0000256" key="2">
    <source>
        <dbReference type="ARBA" id="ARBA00023015"/>
    </source>
</evidence>
<dbReference type="InterPro" id="IPR013325">
    <property type="entry name" value="RNA_pol_sigma_r2"/>
</dbReference>
<organism evidence="8 9">
    <name type="scientific">Thalassoglobus neptunius</name>
    <dbReference type="NCBI Taxonomy" id="1938619"/>
    <lineage>
        <taxon>Bacteria</taxon>
        <taxon>Pseudomonadati</taxon>
        <taxon>Planctomycetota</taxon>
        <taxon>Planctomycetia</taxon>
        <taxon>Planctomycetales</taxon>
        <taxon>Planctomycetaceae</taxon>
        <taxon>Thalassoglobus</taxon>
    </lineage>
</organism>
<gene>
    <name evidence="8" type="primary">sigE_3</name>
    <name evidence="8" type="ORF">KOR42_53970</name>
</gene>
<dbReference type="EMBL" id="SIHI01000093">
    <property type="protein sequence ID" value="TWT31335.1"/>
    <property type="molecule type" value="Genomic_DNA"/>
</dbReference>
<dbReference type="GO" id="GO:0006352">
    <property type="term" value="P:DNA-templated transcription initiation"/>
    <property type="evidence" value="ECO:0007669"/>
    <property type="project" value="InterPro"/>
</dbReference>
<dbReference type="Proteomes" id="UP000317243">
    <property type="component" value="Unassembled WGS sequence"/>
</dbReference>
<feature type="domain" description="RNA polymerase sigma-70 region 2" evidence="6">
    <location>
        <begin position="43"/>
        <end position="110"/>
    </location>
</feature>
<dbReference type="CDD" id="cd06171">
    <property type="entry name" value="Sigma70_r4"/>
    <property type="match status" value="1"/>
</dbReference>